<evidence type="ECO:0000313" key="7">
    <source>
        <dbReference type="Proteomes" id="UP000548476"/>
    </source>
</evidence>
<dbReference type="Gene3D" id="1.10.10.2830">
    <property type="match status" value="1"/>
</dbReference>
<sequence length="397" mass="43605">MAPPKRRGLGRGLGALIPTDVSDLTAEPASPPKKSTSPALQAGLDQMSERMRQRDREEGQENLPPAVPGQFVVSRETESGLHGDFVGEETYAATRETPEPAPMVVEEGADDGLGLEPVPGAKFRIVPLDQILVNPKQPREVFDEDALEELKTSIREVGLLQPIVVRPYTQETEHGSLSRYELIMGERRLRASRAIGLEAIPAIVRETRDEDMLRDALLENIHRAQLNPLEEGAAYQQLLEEFGVTQEELSRRIGRSRPQISNTIRLLNLPAAVQRRVAAGVLSAGHARALLGLPTPDSQENVAKRIVAEGLSVRSTEELVQDMTSAAEPVENAPKRKSKVHAPGVQELSNRLADHFDTRVKVNLGQRKGRITIEFATVADLERIIGVMGMKPKSDED</sequence>
<dbReference type="InterPro" id="IPR050336">
    <property type="entry name" value="Chromosome_partition/occlusion"/>
</dbReference>
<proteinExistence type="inferred from homology"/>
<keyword evidence="3" id="KW-0238">DNA-binding</keyword>
<evidence type="ECO:0000256" key="1">
    <source>
        <dbReference type="ARBA" id="ARBA00006295"/>
    </source>
</evidence>
<comment type="caution">
    <text evidence="6">The sequence shown here is derived from an EMBL/GenBank/DDBJ whole genome shotgun (WGS) entry which is preliminary data.</text>
</comment>
<dbReference type="RefSeq" id="WP_184791255.1">
    <property type="nucleotide sequence ID" value="NZ_BONT01000010.1"/>
</dbReference>
<comment type="similarity">
    <text evidence="1">Belongs to the ParB family.</text>
</comment>
<dbReference type="InterPro" id="IPR004437">
    <property type="entry name" value="ParB/RepB/Spo0J"/>
</dbReference>
<dbReference type="EMBL" id="JACHGT010000016">
    <property type="protein sequence ID" value="MBB6038467.1"/>
    <property type="molecule type" value="Genomic_DNA"/>
</dbReference>
<dbReference type="GO" id="GO:0005694">
    <property type="term" value="C:chromosome"/>
    <property type="evidence" value="ECO:0007669"/>
    <property type="project" value="TreeGrafter"/>
</dbReference>
<feature type="domain" description="ParB-like N-terminal" evidence="5">
    <location>
        <begin position="124"/>
        <end position="221"/>
    </location>
</feature>
<dbReference type="Gene3D" id="3.90.1530.30">
    <property type="match status" value="1"/>
</dbReference>
<dbReference type="InterPro" id="IPR041468">
    <property type="entry name" value="HTH_ParB/Spo0J"/>
</dbReference>
<dbReference type="SUPFAM" id="SSF110849">
    <property type="entry name" value="ParB/Sulfiredoxin"/>
    <property type="match status" value="1"/>
</dbReference>
<keyword evidence="2" id="KW-0159">Chromosome partition</keyword>
<dbReference type="Pfam" id="PF02195">
    <property type="entry name" value="ParB_N"/>
    <property type="match status" value="1"/>
</dbReference>
<evidence type="ECO:0000256" key="3">
    <source>
        <dbReference type="ARBA" id="ARBA00023125"/>
    </source>
</evidence>
<dbReference type="NCBIfam" id="TIGR00180">
    <property type="entry name" value="parB_part"/>
    <property type="match status" value="1"/>
</dbReference>
<dbReference type="PANTHER" id="PTHR33375:SF1">
    <property type="entry name" value="CHROMOSOME-PARTITIONING PROTEIN PARB-RELATED"/>
    <property type="match status" value="1"/>
</dbReference>
<dbReference type="Proteomes" id="UP000548476">
    <property type="component" value="Unassembled WGS sequence"/>
</dbReference>
<dbReference type="Pfam" id="PF17762">
    <property type="entry name" value="HTH_ParB"/>
    <property type="match status" value="1"/>
</dbReference>
<evidence type="ECO:0000256" key="4">
    <source>
        <dbReference type="SAM" id="MobiDB-lite"/>
    </source>
</evidence>
<dbReference type="CDD" id="cd16393">
    <property type="entry name" value="SPO0J_N"/>
    <property type="match status" value="1"/>
</dbReference>
<dbReference type="SUPFAM" id="SSF109709">
    <property type="entry name" value="KorB DNA-binding domain-like"/>
    <property type="match status" value="1"/>
</dbReference>
<protein>
    <submittedName>
        <fullName evidence="6">ParB family chromosome partitioning protein</fullName>
    </submittedName>
</protein>
<dbReference type="FunFam" id="1.10.10.2830:FF:000001">
    <property type="entry name" value="Chromosome partitioning protein ParB"/>
    <property type="match status" value="1"/>
</dbReference>
<evidence type="ECO:0000259" key="5">
    <source>
        <dbReference type="SMART" id="SM00470"/>
    </source>
</evidence>
<dbReference type="AlphaFoldDB" id="A0A841FYP1"/>
<evidence type="ECO:0000256" key="2">
    <source>
        <dbReference type="ARBA" id="ARBA00022829"/>
    </source>
</evidence>
<name>A0A841FYP1_9ACTN</name>
<dbReference type="InterPro" id="IPR036086">
    <property type="entry name" value="ParB/Sulfiredoxin_sf"/>
</dbReference>
<dbReference type="CDD" id="cd00093">
    <property type="entry name" value="HTH_XRE"/>
    <property type="match status" value="1"/>
</dbReference>
<organism evidence="6 7">
    <name type="scientific">Phytomonospora endophytica</name>
    <dbReference type="NCBI Taxonomy" id="714109"/>
    <lineage>
        <taxon>Bacteria</taxon>
        <taxon>Bacillati</taxon>
        <taxon>Actinomycetota</taxon>
        <taxon>Actinomycetes</taxon>
        <taxon>Micromonosporales</taxon>
        <taxon>Micromonosporaceae</taxon>
        <taxon>Phytomonospora</taxon>
    </lineage>
</organism>
<dbReference type="SMART" id="SM00470">
    <property type="entry name" value="ParB"/>
    <property type="match status" value="1"/>
</dbReference>
<dbReference type="FunFam" id="3.90.1530.30:FF:000001">
    <property type="entry name" value="Chromosome partitioning protein ParB"/>
    <property type="match status" value="1"/>
</dbReference>
<accession>A0A841FYP1</accession>
<dbReference type="InterPro" id="IPR003115">
    <property type="entry name" value="ParB_N"/>
</dbReference>
<dbReference type="GO" id="GO:0007059">
    <property type="term" value="P:chromosome segregation"/>
    <property type="evidence" value="ECO:0007669"/>
    <property type="project" value="UniProtKB-KW"/>
</dbReference>
<gene>
    <name evidence="6" type="ORF">HNR73_006350</name>
</gene>
<evidence type="ECO:0000313" key="6">
    <source>
        <dbReference type="EMBL" id="MBB6038467.1"/>
    </source>
</evidence>
<dbReference type="InterPro" id="IPR057240">
    <property type="entry name" value="ParB_dimer_C"/>
</dbReference>
<dbReference type="PANTHER" id="PTHR33375">
    <property type="entry name" value="CHROMOSOME-PARTITIONING PROTEIN PARB-RELATED"/>
    <property type="match status" value="1"/>
</dbReference>
<dbReference type="GO" id="GO:0003677">
    <property type="term" value="F:DNA binding"/>
    <property type="evidence" value="ECO:0007669"/>
    <property type="project" value="UniProtKB-KW"/>
</dbReference>
<keyword evidence="7" id="KW-1185">Reference proteome</keyword>
<dbReference type="GO" id="GO:0045881">
    <property type="term" value="P:positive regulation of sporulation resulting in formation of a cellular spore"/>
    <property type="evidence" value="ECO:0007669"/>
    <property type="project" value="TreeGrafter"/>
</dbReference>
<dbReference type="Pfam" id="PF23552">
    <property type="entry name" value="ParB_C"/>
    <property type="match status" value="1"/>
</dbReference>
<dbReference type="InterPro" id="IPR001387">
    <property type="entry name" value="Cro/C1-type_HTH"/>
</dbReference>
<feature type="region of interest" description="Disordered" evidence="4">
    <location>
        <begin position="1"/>
        <end position="68"/>
    </location>
</feature>
<feature type="compositionally biased region" description="Basic and acidic residues" evidence="4">
    <location>
        <begin position="47"/>
        <end position="59"/>
    </location>
</feature>
<reference evidence="6 7" key="1">
    <citation type="submission" date="2020-08" db="EMBL/GenBank/DDBJ databases">
        <title>Genomic Encyclopedia of Type Strains, Phase IV (KMG-IV): sequencing the most valuable type-strain genomes for metagenomic binning, comparative biology and taxonomic classification.</title>
        <authorList>
            <person name="Goeker M."/>
        </authorList>
    </citation>
    <scope>NUCLEOTIDE SEQUENCE [LARGE SCALE GENOMIC DNA]</scope>
    <source>
        <strain evidence="6 7">YIM 65646</strain>
    </source>
</reference>